<organism evidence="1 2">
    <name type="scientific">Mesobacillus selenatarsenatis</name>
    <dbReference type="NCBI Taxonomy" id="388741"/>
    <lineage>
        <taxon>Bacteria</taxon>
        <taxon>Bacillati</taxon>
        <taxon>Bacillota</taxon>
        <taxon>Bacilli</taxon>
        <taxon>Bacillales</taxon>
        <taxon>Bacillaceae</taxon>
        <taxon>Mesobacillus</taxon>
    </lineage>
</organism>
<dbReference type="AlphaFoldDB" id="A0A846TJA8"/>
<reference evidence="1 2" key="1">
    <citation type="submission" date="2020-03" db="EMBL/GenBank/DDBJ databases">
        <authorList>
            <person name="Sun Q."/>
        </authorList>
    </citation>
    <scope>NUCLEOTIDE SEQUENCE [LARGE SCALE GENOMIC DNA]</scope>
    <source>
        <strain evidence="1 2">KACC 21451</strain>
    </source>
</reference>
<proteinExistence type="predicted"/>
<gene>
    <name evidence="1" type="ORF">GWK17_15575</name>
</gene>
<accession>A0A846TJA8</accession>
<protein>
    <submittedName>
        <fullName evidence="1">DUF3231 family protein</fullName>
    </submittedName>
</protein>
<dbReference type="Pfam" id="PF11553">
    <property type="entry name" value="DUF3231"/>
    <property type="match status" value="2"/>
</dbReference>
<comment type="caution">
    <text evidence="1">The sequence shown here is derived from an EMBL/GenBank/DDBJ whole genome shotgun (WGS) entry which is preliminary data.</text>
</comment>
<dbReference type="EMBL" id="JAAVUM010000011">
    <property type="protein sequence ID" value="NKE06869.1"/>
    <property type="molecule type" value="Genomic_DNA"/>
</dbReference>
<evidence type="ECO:0000313" key="1">
    <source>
        <dbReference type="EMBL" id="NKE06869.1"/>
    </source>
</evidence>
<dbReference type="RefSeq" id="WP_167833284.1">
    <property type="nucleotide sequence ID" value="NZ_JAAVUM010000011.1"/>
</dbReference>
<dbReference type="Gene3D" id="1.20.1260.10">
    <property type="match status" value="2"/>
</dbReference>
<dbReference type="InterPro" id="IPR021617">
    <property type="entry name" value="DUF3231"/>
</dbReference>
<name>A0A846TJA8_9BACI</name>
<dbReference type="Proteomes" id="UP000587942">
    <property type="component" value="Unassembled WGS sequence"/>
</dbReference>
<evidence type="ECO:0000313" key="2">
    <source>
        <dbReference type="Proteomes" id="UP000587942"/>
    </source>
</evidence>
<dbReference type="InterPro" id="IPR012347">
    <property type="entry name" value="Ferritin-like"/>
</dbReference>
<dbReference type="PROSITE" id="PS51257">
    <property type="entry name" value="PROKAR_LIPOPROTEIN"/>
    <property type="match status" value="1"/>
</dbReference>
<sequence>MSEEQKIDWTSGEIGNLWNIYMANSMSSCMFKHFLLNCEDEEIKDCLVTADQLSKDILSHLKEMFQQEGMAVPMGFSLEGDVNESAPRLFSDSFYLNYLEMMVKYGALYYSVALPGFSKMDLRQSITDINISSLNLSNKVTEMMLNKGLHVRAPSIPKMKEVTFVEKQSFFNGYYGDKRPLSAMEITHLYLNIQVNAIKTILVMGFSQVAKDAEVRNYFLRGKKINIKQHNTLSQIMYKEDLPVSIPSQFMITESTEAPYSDKLMLFHISNLSSAKVRNFGDSIAVSPRHDLGATYARFLLETANFAEDGGNIQIENEWMERQPGNVDRNQLAKEKK</sequence>